<gene>
    <name evidence="1" type="ORF">PR048_016030</name>
</gene>
<evidence type="ECO:0000313" key="2">
    <source>
        <dbReference type="Proteomes" id="UP001159363"/>
    </source>
</evidence>
<reference evidence="1 2" key="1">
    <citation type="submission" date="2023-02" db="EMBL/GenBank/DDBJ databases">
        <title>LHISI_Scaffold_Assembly.</title>
        <authorList>
            <person name="Stuart O.P."/>
            <person name="Cleave R."/>
            <person name="Magrath M.J.L."/>
            <person name="Mikheyev A.S."/>
        </authorList>
    </citation>
    <scope>NUCLEOTIDE SEQUENCE [LARGE SCALE GENOMIC DNA]</scope>
    <source>
        <strain evidence="1">Daus_M_001</strain>
        <tissue evidence="1">Leg muscle</tissue>
    </source>
</reference>
<organism evidence="1 2">
    <name type="scientific">Dryococelus australis</name>
    <dbReference type="NCBI Taxonomy" id="614101"/>
    <lineage>
        <taxon>Eukaryota</taxon>
        <taxon>Metazoa</taxon>
        <taxon>Ecdysozoa</taxon>
        <taxon>Arthropoda</taxon>
        <taxon>Hexapoda</taxon>
        <taxon>Insecta</taxon>
        <taxon>Pterygota</taxon>
        <taxon>Neoptera</taxon>
        <taxon>Polyneoptera</taxon>
        <taxon>Phasmatodea</taxon>
        <taxon>Verophasmatodea</taxon>
        <taxon>Anareolatae</taxon>
        <taxon>Phasmatidae</taxon>
        <taxon>Eurycanthinae</taxon>
        <taxon>Dryococelus</taxon>
    </lineage>
</organism>
<accession>A0ABQ9HIL6</accession>
<dbReference type="EMBL" id="JARBHB010000005">
    <property type="protein sequence ID" value="KAJ8884173.1"/>
    <property type="molecule type" value="Genomic_DNA"/>
</dbReference>
<protein>
    <submittedName>
        <fullName evidence="1">Uncharacterized protein</fullName>
    </submittedName>
</protein>
<proteinExistence type="predicted"/>
<keyword evidence="2" id="KW-1185">Reference proteome</keyword>
<dbReference type="Proteomes" id="UP001159363">
    <property type="component" value="Chromosome 4"/>
</dbReference>
<comment type="caution">
    <text evidence="1">The sequence shown here is derived from an EMBL/GenBank/DDBJ whole genome shotgun (WGS) entry which is preliminary data.</text>
</comment>
<evidence type="ECO:0000313" key="1">
    <source>
        <dbReference type="EMBL" id="KAJ8884173.1"/>
    </source>
</evidence>
<name>A0ABQ9HIL6_9NEOP</name>
<sequence>MTGCITKESGTYDSKGISNKRSKETVCKVRGLSHFHQDIEFNFWHSFFHRIMHHVDILIQQTSSKTLSIMMWLMIDGGNFVAYSSTFLNKLLYITYPVLNKKRLKTKLSDFVQIHGNLWLLNFIMNNIEDTFHEVTILLCLLFTTPMITAEAKLFQL</sequence>